<keyword evidence="12 23" id="KW-0418">Kinase</keyword>
<dbReference type="Gene3D" id="3.30.200.20">
    <property type="entry name" value="Phosphorylase Kinase, domain 1"/>
    <property type="match status" value="1"/>
</dbReference>
<keyword evidence="8 21" id="KW-0812">Transmembrane</keyword>
<evidence type="ECO:0000256" key="18">
    <source>
        <dbReference type="ARBA" id="ARBA00047899"/>
    </source>
</evidence>
<dbReference type="PROSITE" id="PS00107">
    <property type="entry name" value="PROTEIN_KINASE_ATP"/>
    <property type="match status" value="1"/>
</dbReference>
<keyword evidence="11 20" id="KW-0547">Nucleotide-binding</keyword>
<dbReference type="SMART" id="SM00365">
    <property type="entry name" value="LRR_SD22"/>
    <property type="match status" value="6"/>
</dbReference>
<dbReference type="SUPFAM" id="SSF56112">
    <property type="entry name" value="Protein kinase-like (PK-like)"/>
    <property type="match status" value="1"/>
</dbReference>
<dbReference type="InterPro" id="IPR055414">
    <property type="entry name" value="LRR_R13L4/SHOC2-like"/>
</dbReference>
<sequence>MVSSIIISTAVVVVTITSTMMIMLFPLANAISSPSSSTDEAEALRSTGWWNSTSAHCHWDGVFCNNAGRVTQIALYGSGKELGELSKLDFSSFPSLVELSLSDCGLNGSIPHQIGTLTQLTLLYLSSNNLTGELPLSLANLTQLEYLTLYSNRLHGSISPEIGKMKNLNILDLGYNNLTGVIPSSFGNLTNLTYLYLDSNQISGFIPPEIGKMKNLEVLYLLYNEIHGLIPPEIGKMKNLIGLYLHHNNLTGVIPSSFGNLTNLTSLYLYDNDISGFIPPQIGKMKNLNHLNLGYNNLTGVIPSSFGNLTNLNSLTLRGNQISGFIPPEIGYLLNLSYLDLSENQISGFIPEEIVNLKKLGHLDMSNNLISGKIPSQLGNLKEVEYFNLSYNNLSGTIPHSISNNYMWTSIDLSHNQLEGQSTTPHEAFGHDKGLCGGIKGLSHCKKRHQIVLIVVISLSATLLLSVTALGFLFHKQKIRKNQLSKTTKVKNGDLFSIWDYDGTIAYDDIIQATEDFDIKYCIGTGGYGSVYRAQLPSGKVVALKKLHSWEREDPTYLKSFENEVQMLSTIQHRNIVKLHGFCLHNRCMFLVYKYMEKGSLYCMLRDEVEVMELDWIKRVNVVKSIASALSYMHHDYVMPIIHRDISSNNILLDSKLEACVSDFGTARLLDPDSSNQTLLVGTYGYIAPEFAYTMVVTKKCDVYSFGMVALETMMGMHPGELVTSLSSSSAQNTTLKDVLDSRLSSPKSTRVANNVALIVSLALKCLHSNPHFRPSMQEVSLKLVSTKSFPQPISAILLLQLKDEVI</sequence>
<evidence type="ECO:0000256" key="4">
    <source>
        <dbReference type="ARBA" id="ARBA00022527"/>
    </source>
</evidence>
<dbReference type="PROSITE" id="PS00109">
    <property type="entry name" value="PROTEIN_KINASE_TYR"/>
    <property type="match status" value="1"/>
</dbReference>
<dbReference type="InterPro" id="IPR025875">
    <property type="entry name" value="Leu-rich_rpt_4"/>
</dbReference>
<dbReference type="InterPro" id="IPR000719">
    <property type="entry name" value="Prot_kinase_dom"/>
</dbReference>
<accession>A0A438HDV8</accession>
<evidence type="ECO:0000256" key="6">
    <source>
        <dbReference type="ARBA" id="ARBA00022614"/>
    </source>
</evidence>
<dbReference type="Gene3D" id="3.80.10.10">
    <property type="entry name" value="Ribonuclease Inhibitor"/>
    <property type="match status" value="2"/>
</dbReference>
<dbReference type="Pfam" id="PF12799">
    <property type="entry name" value="LRR_4"/>
    <property type="match status" value="1"/>
</dbReference>
<dbReference type="Proteomes" id="UP000288805">
    <property type="component" value="Unassembled WGS sequence"/>
</dbReference>
<protein>
    <recommendedName>
        <fullName evidence="3">non-specific serine/threonine protein kinase</fullName>
        <ecNumber evidence="3">2.7.11.1</ecNumber>
    </recommendedName>
</protein>
<keyword evidence="10" id="KW-0677">Repeat</keyword>
<dbReference type="AlphaFoldDB" id="A0A438HDV8"/>
<evidence type="ECO:0000256" key="20">
    <source>
        <dbReference type="PROSITE-ProRule" id="PRU10141"/>
    </source>
</evidence>
<dbReference type="SUPFAM" id="SSF52047">
    <property type="entry name" value="RNI-like"/>
    <property type="match status" value="1"/>
</dbReference>
<dbReference type="InterPro" id="IPR008266">
    <property type="entry name" value="Tyr_kinase_AS"/>
</dbReference>
<feature type="binding site" evidence="20">
    <location>
        <position position="545"/>
    </location>
    <ligand>
        <name>ATP</name>
        <dbReference type="ChEBI" id="CHEBI:30616"/>
    </ligand>
</feature>
<dbReference type="InterPro" id="IPR051716">
    <property type="entry name" value="Plant_RL_S/T_kinase"/>
</dbReference>
<evidence type="ECO:0000256" key="9">
    <source>
        <dbReference type="ARBA" id="ARBA00022729"/>
    </source>
</evidence>
<evidence type="ECO:0000256" key="13">
    <source>
        <dbReference type="ARBA" id="ARBA00022840"/>
    </source>
</evidence>
<feature type="domain" description="Protein kinase" evidence="22">
    <location>
        <begin position="517"/>
        <end position="790"/>
    </location>
</feature>
<keyword evidence="7" id="KW-0808">Transferase</keyword>
<comment type="catalytic activity">
    <reaction evidence="18">
        <text>L-threonyl-[protein] + ATP = O-phospho-L-threonyl-[protein] + ADP + H(+)</text>
        <dbReference type="Rhea" id="RHEA:46608"/>
        <dbReference type="Rhea" id="RHEA-COMP:11060"/>
        <dbReference type="Rhea" id="RHEA-COMP:11605"/>
        <dbReference type="ChEBI" id="CHEBI:15378"/>
        <dbReference type="ChEBI" id="CHEBI:30013"/>
        <dbReference type="ChEBI" id="CHEBI:30616"/>
        <dbReference type="ChEBI" id="CHEBI:61977"/>
        <dbReference type="ChEBI" id="CHEBI:456216"/>
        <dbReference type="EC" id="2.7.11.1"/>
    </reaction>
</comment>
<evidence type="ECO:0000256" key="11">
    <source>
        <dbReference type="ARBA" id="ARBA00022741"/>
    </source>
</evidence>
<evidence type="ECO:0000256" key="1">
    <source>
        <dbReference type="ARBA" id="ARBA00004236"/>
    </source>
</evidence>
<dbReference type="GO" id="GO:0004674">
    <property type="term" value="F:protein serine/threonine kinase activity"/>
    <property type="evidence" value="ECO:0007669"/>
    <property type="project" value="UniProtKB-KW"/>
</dbReference>
<dbReference type="GO" id="GO:0009791">
    <property type="term" value="P:post-embryonic development"/>
    <property type="evidence" value="ECO:0007669"/>
    <property type="project" value="UniProtKB-ARBA"/>
</dbReference>
<dbReference type="FunFam" id="3.80.10.10:FF:001178">
    <property type="entry name" value="Uncharacterized protein"/>
    <property type="match status" value="1"/>
</dbReference>
<evidence type="ECO:0000313" key="23">
    <source>
        <dbReference type="EMBL" id="RVW82646.1"/>
    </source>
</evidence>
<dbReference type="SMART" id="SM00369">
    <property type="entry name" value="LRR_TYP"/>
    <property type="match status" value="10"/>
</dbReference>
<evidence type="ECO:0000256" key="2">
    <source>
        <dbReference type="ARBA" id="ARBA00004479"/>
    </source>
</evidence>
<dbReference type="FunFam" id="3.30.200.20:FF:000309">
    <property type="entry name" value="Leucine-rich repeat receptor protein kinase MSP1"/>
    <property type="match status" value="1"/>
</dbReference>
<dbReference type="FunFam" id="1.10.510.10:FF:000445">
    <property type="entry name" value="MDIS1-interacting receptor like kinase 2"/>
    <property type="match status" value="1"/>
</dbReference>
<dbReference type="EMBL" id="QGNW01000237">
    <property type="protein sequence ID" value="RVW82646.1"/>
    <property type="molecule type" value="Genomic_DNA"/>
</dbReference>
<evidence type="ECO:0000256" key="19">
    <source>
        <dbReference type="ARBA" id="ARBA00048679"/>
    </source>
</evidence>
<reference evidence="23 24" key="1">
    <citation type="journal article" date="2018" name="PLoS Genet.">
        <title>Population sequencing reveals clonal diversity and ancestral inbreeding in the grapevine cultivar Chardonnay.</title>
        <authorList>
            <person name="Roach M.J."/>
            <person name="Johnson D.L."/>
            <person name="Bohlmann J."/>
            <person name="van Vuuren H.J."/>
            <person name="Jones S.J."/>
            <person name="Pretorius I.S."/>
            <person name="Schmidt S.A."/>
            <person name="Borneman A.R."/>
        </authorList>
    </citation>
    <scope>NUCLEOTIDE SEQUENCE [LARGE SCALE GENOMIC DNA]</scope>
    <source>
        <strain evidence="24">cv. Chardonnay</strain>
        <tissue evidence="23">Leaf</tissue>
    </source>
</reference>
<dbReference type="InterPro" id="IPR003591">
    <property type="entry name" value="Leu-rich_rpt_typical-subtyp"/>
</dbReference>
<evidence type="ECO:0000256" key="14">
    <source>
        <dbReference type="ARBA" id="ARBA00022989"/>
    </source>
</evidence>
<dbReference type="InterPro" id="IPR032675">
    <property type="entry name" value="LRR_dom_sf"/>
</dbReference>
<keyword evidence="4" id="KW-0723">Serine/threonine-protein kinase</keyword>
<dbReference type="Pfam" id="PF00069">
    <property type="entry name" value="Pkinase"/>
    <property type="match status" value="1"/>
</dbReference>
<dbReference type="GO" id="GO:0005886">
    <property type="term" value="C:plasma membrane"/>
    <property type="evidence" value="ECO:0007669"/>
    <property type="project" value="UniProtKB-SubCell"/>
</dbReference>
<dbReference type="FunFam" id="3.80.10.10:FF:000233">
    <property type="entry name" value="Leucine-rich repeat receptor-like protein kinase TDR"/>
    <property type="match status" value="1"/>
</dbReference>
<keyword evidence="5" id="KW-0597">Phosphoprotein</keyword>
<gene>
    <name evidence="23" type="primary">MIK2_92</name>
    <name evidence="23" type="ORF">CK203_037410</name>
</gene>
<dbReference type="InterPro" id="IPR011009">
    <property type="entry name" value="Kinase-like_dom_sf"/>
</dbReference>
<evidence type="ECO:0000259" key="22">
    <source>
        <dbReference type="PROSITE" id="PS50011"/>
    </source>
</evidence>
<keyword evidence="17" id="KW-0325">Glycoprotein</keyword>
<evidence type="ECO:0000256" key="17">
    <source>
        <dbReference type="ARBA" id="ARBA00023180"/>
    </source>
</evidence>
<comment type="subcellular location">
    <subcellularLocation>
        <location evidence="1">Cell membrane</location>
    </subcellularLocation>
    <subcellularLocation>
        <location evidence="2">Membrane</location>
        <topology evidence="2">Single-pass type I membrane protein</topology>
    </subcellularLocation>
</comment>
<feature type="transmembrane region" description="Helical" evidence="21">
    <location>
        <begin position="451"/>
        <end position="474"/>
    </location>
</feature>
<evidence type="ECO:0000256" key="8">
    <source>
        <dbReference type="ARBA" id="ARBA00022692"/>
    </source>
</evidence>
<evidence type="ECO:0000256" key="15">
    <source>
        <dbReference type="ARBA" id="ARBA00023136"/>
    </source>
</evidence>
<evidence type="ECO:0000256" key="10">
    <source>
        <dbReference type="ARBA" id="ARBA00022737"/>
    </source>
</evidence>
<keyword evidence="15 21" id="KW-0472">Membrane</keyword>
<evidence type="ECO:0000256" key="12">
    <source>
        <dbReference type="ARBA" id="ARBA00022777"/>
    </source>
</evidence>
<keyword evidence="6" id="KW-0433">Leucine-rich repeat</keyword>
<evidence type="ECO:0000256" key="16">
    <source>
        <dbReference type="ARBA" id="ARBA00023170"/>
    </source>
</evidence>
<keyword evidence="13 20" id="KW-0067">ATP-binding</keyword>
<organism evidence="23 24">
    <name type="scientific">Vitis vinifera</name>
    <name type="common">Grape</name>
    <dbReference type="NCBI Taxonomy" id="29760"/>
    <lineage>
        <taxon>Eukaryota</taxon>
        <taxon>Viridiplantae</taxon>
        <taxon>Streptophyta</taxon>
        <taxon>Embryophyta</taxon>
        <taxon>Tracheophyta</taxon>
        <taxon>Spermatophyta</taxon>
        <taxon>Magnoliopsida</taxon>
        <taxon>eudicotyledons</taxon>
        <taxon>Gunneridae</taxon>
        <taxon>Pentapetalae</taxon>
        <taxon>rosids</taxon>
        <taxon>Vitales</taxon>
        <taxon>Vitaceae</taxon>
        <taxon>Viteae</taxon>
        <taxon>Vitis</taxon>
    </lineage>
</organism>
<dbReference type="PROSITE" id="PS50011">
    <property type="entry name" value="PROTEIN_KINASE_DOM"/>
    <property type="match status" value="1"/>
</dbReference>
<dbReference type="InterPro" id="IPR001611">
    <property type="entry name" value="Leu-rich_rpt"/>
</dbReference>
<evidence type="ECO:0000256" key="3">
    <source>
        <dbReference type="ARBA" id="ARBA00012513"/>
    </source>
</evidence>
<dbReference type="PANTHER" id="PTHR48053:SF126">
    <property type="entry name" value="MDIS1-INTERACTING RECEPTOR LIKE KINASE 2-LIKE ISOFORM X1"/>
    <property type="match status" value="1"/>
</dbReference>
<dbReference type="EC" id="2.7.11.1" evidence="3"/>
<dbReference type="GO" id="GO:0005524">
    <property type="term" value="F:ATP binding"/>
    <property type="evidence" value="ECO:0007669"/>
    <property type="project" value="UniProtKB-UniRule"/>
</dbReference>
<evidence type="ECO:0000256" key="5">
    <source>
        <dbReference type="ARBA" id="ARBA00022553"/>
    </source>
</evidence>
<proteinExistence type="predicted"/>
<comment type="caution">
    <text evidence="23">The sequence shown here is derived from an EMBL/GenBank/DDBJ whole genome shotgun (WGS) entry which is preliminary data.</text>
</comment>
<dbReference type="Pfam" id="PF23598">
    <property type="entry name" value="LRR_14"/>
    <property type="match status" value="1"/>
</dbReference>
<evidence type="ECO:0000256" key="21">
    <source>
        <dbReference type="SAM" id="Phobius"/>
    </source>
</evidence>
<keyword evidence="9" id="KW-0732">Signal</keyword>
<keyword evidence="14 21" id="KW-1133">Transmembrane helix</keyword>
<dbReference type="InterPro" id="IPR017441">
    <property type="entry name" value="Protein_kinase_ATP_BS"/>
</dbReference>
<evidence type="ECO:0000313" key="24">
    <source>
        <dbReference type="Proteomes" id="UP000288805"/>
    </source>
</evidence>
<dbReference type="Pfam" id="PF13855">
    <property type="entry name" value="LRR_8"/>
    <property type="match status" value="2"/>
</dbReference>
<dbReference type="Gene3D" id="1.10.510.10">
    <property type="entry name" value="Transferase(Phosphotransferase) domain 1"/>
    <property type="match status" value="1"/>
</dbReference>
<keyword evidence="16 23" id="KW-0675">Receptor</keyword>
<evidence type="ECO:0000256" key="7">
    <source>
        <dbReference type="ARBA" id="ARBA00022679"/>
    </source>
</evidence>
<dbReference type="PANTHER" id="PTHR48053">
    <property type="entry name" value="LEUCINE RICH REPEAT FAMILY PROTEIN, EXPRESSED"/>
    <property type="match status" value="1"/>
</dbReference>
<name>A0A438HDV8_VITVI</name>
<dbReference type="Pfam" id="PF00560">
    <property type="entry name" value="LRR_1"/>
    <property type="match status" value="2"/>
</dbReference>
<comment type="catalytic activity">
    <reaction evidence="19">
        <text>L-seryl-[protein] + ATP = O-phospho-L-seryl-[protein] + ADP + H(+)</text>
        <dbReference type="Rhea" id="RHEA:17989"/>
        <dbReference type="Rhea" id="RHEA-COMP:9863"/>
        <dbReference type="Rhea" id="RHEA-COMP:11604"/>
        <dbReference type="ChEBI" id="CHEBI:15378"/>
        <dbReference type="ChEBI" id="CHEBI:29999"/>
        <dbReference type="ChEBI" id="CHEBI:30616"/>
        <dbReference type="ChEBI" id="CHEBI:83421"/>
        <dbReference type="ChEBI" id="CHEBI:456216"/>
        <dbReference type="EC" id="2.7.11.1"/>
    </reaction>
</comment>
<feature type="transmembrane region" description="Helical" evidence="21">
    <location>
        <begin position="7"/>
        <end position="28"/>
    </location>
</feature>